<dbReference type="RefSeq" id="WP_284203806.1">
    <property type="nucleotide sequence ID" value="NZ_BSPQ01000005.1"/>
</dbReference>
<organism evidence="3 4">
    <name type="scientific">Psychromonas marina</name>
    <dbReference type="NCBI Taxonomy" id="88364"/>
    <lineage>
        <taxon>Bacteria</taxon>
        <taxon>Pseudomonadati</taxon>
        <taxon>Pseudomonadota</taxon>
        <taxon>Gammaproteobacteria</taxon>
        <taxon>Alteromonadales</taxon>
        <taxon>Psychromonadaceae</taxon>
        <taxon>Psychromonas</taxon>
    </lineage>
</organism>
<accession>A0ABQ6E0B7</accession>
<comment type="caution">
    <text evidence="3">The sequence shown here is derived from an EMBL/GenBank/DDBJ whole genome shotgun (WGS) entry which is preliminary data.</text>
</comment>
<reference evidence="4" key="1">
    <citation type="journal article" date="2019" name="Int. J. Syst. Evol. Microbiol.">
        <title>The Global Catalogue of Microorganisms (GCM) 10K type strain sequencing project: providing services to taxonomists for standard genome sequencing and annotation.</title>
        <authorList>
            <consortium name="The Broad Institute Genomics Platform"/>
            <consortium name="The Broad Institute Genome Sequencing Center for Infectious Disease"/>
            <person name="Wu L."/>
            <person name="Ma J."/>
        </authorList>
    </citation>
    <scope>NUCLEOTIDE SEQUENCE [LARGE SCALE GENOMIC DNA]</scope>
    <source>
        <strain evidence="4">NBRC 103166</strain>
    </source>
</reference>
<dbReference type="InterPro" id="IPR053147">
    <property type="entry name" value="Hsp_HslJ-like"/>
</dbReference>
<protein>
    <submittedName>
        <fullName evidence="3">Heat-shock protein HslJ</fullName>
    </submittedName>
</protein>
<dbReference type="Pfam" id="PF03724">
    <property type="entry name" value="META"/>
    <property type="match status" value="1"/>
</dbReference>
<dbReference type="PANTHER" id="PTHR35535:SF1">
    <property type="entry name" value="HEAT SHOCK PROTEIN HSLJ"/>
    <property type="match status" value="1"/>
</dbReference>
<evidence type="ECO:0000259" key="2">
    <source>
        <dbReference type="Pfam" id="PF03724"/>
    </source>
</evidence>
<dbReference type="Proteomes" id="UP001157353">
    <property type="component" value="Unassembled WGS sequence"/>
</dbReference>
<dbReference type="EMBL" id="BSPQ01000005">
    <property type="protein sequence ID" value="GLS90684.1"/>
    <property type="molecule type" value="Genomic_DNA"/>
</dbReference>
<feature type="signal peptide" evidence="1">
    <location>
        <begin position="1"/>
        <end position="17"/>
    </location>
</feature>
<dbReference type="PANTHER" id="PTHR35535">
    <property type="entry name" value="HEAT SHOCK PROTEIN HSLJ"/>
    <property type="match status" value="1"/>
</dbReference>
<feature type="chain" id="PRO_5046811401" evidence="1">
    <location>
        <begin position="18"/>
        <end position="136"/>
    </location>
</feature>
<dbReference type="Gene3D" id="2.40.128.270">
    <property type="match status" value="1"/>
</dbReference>
<feature type="domain" description="DUF306" evidence="2">
    <location>
        <begin position="32"/>
        <end position="133"/>
    </location>
</feature>
<evidence type="ECO:0000256" key="1">
    <source>
        <dbReference type="SAM" id="SignalP"/>
    </source>
</evidence>
<keyword evidence="1" id="KW-0732">Signal</keyword>
<gene>
    <name evidence="3" type="ORF">GCM10007916_17510</name>
</gene>
<dbReference type="InterPro" id="IPR038670">
    <property type="entry name" value="HslJ-like_sf"/>
</dbReference>
<evidence type="ECO:0000313" key="3">
    <source>
        <dbReference type="EMBL" id="GLS90684.1"/>
    </source>
</evidence>
<keyword evidence="4" id="KW-1185">Reference proteome</keyword>
<evidence type="ECO:0000313" key="4">
    <source>
        <dbReference type="Proteomes" id="UP001157353"/>
    </source>
</evidence>
<name>A0ABQ6E0B7_9GAMM</name>
<dbReference type="InterPro" id="IPR005184">
    <property type="entry name" value="DUF306_Meta_HslJ"/>
</dbReference>
<sequence>MKLTTIIVLSLSTLLFACSNNTNTTMQPIQLQDLQKEWKLTSIDNNPVQSMSSISVDEQAKATGNLACNNFFGAVELQANKLRIDKMGSTRKMCEPAVNDVEMIVSNTLSSWSEVKINNQQLTLTGAEHTLTYTLK</sequence>
<proteinExistence type="predicted"/>
<dbReference type="PROSITE" id="PS51257">
    <property type="entry name" value="PROKAR_LIPOPROTEIN"/>
    <property type="match status" value="1"/>
</dbReference>